<dbReference type="InterPro" id="IPR043504">
    <property type="entry name" value="Peptidase_S1_PA_chymotrypsin"/>
</dbReference>
<evidence type="ECO:0000256" key="5">
    <source>
        <dbReference type="ARBA" id="ARBA00023157"/>
    </source>
</evidence>
<evidence type="ECO:0000313" key="10">
    <source>
        <dbReference type="EMBL" id="BFF91559.1"/>
    </source>
</evidence>
<keyword evidence="3" id="KW-0106">Calcium</keyword>
<dbReference type="GO" id="GO:0004252">
    <property type="term" value="F:serine-type endopeptidase activity"/>
    <property type="evidence" value="ECO:0007669"/>
    <property type="project" value="InterPro"/>
</dbReference>
<dbReference type="InterPro" id="IPR001314">
    <property type="entry name" value="Peptidase_S1A"/>
</dbReference>
<gene>
    <name evidence="10" type="ORF">DMAD_09809</name>
</gene>
<evidence type="ECO:0000256" key="2">
    <source>
        <dbReference type="ARBA" id="ARBA00022729"/>
    </source>
</evidence>
<dbReference type="Proteomes" id="UP001500889">
    <property type="component" value="Chromosome O"/>
</dbReference>
<accession>A0AAU9F241</accession>
<keyword evidence="11" id="KW-1185">Reference proteome</keyword>
<dbReference type="EMBL" id="AP029263">
    <property type="protein sequence ID" value="BFF91559.1"/>
    <property type="molecule type" value="Genomic_DNA"/>
</dbReference>
<evidence type="ECO:0000256" key="7">
    <source>
        <dbReference type="ARBA" id="ARBA00024195"/>
    </source>
</evidence>
<dbReference type="InterPro" id="IPR018114">
    <property type="entry name" value="TRYPSIN_HIS"/>
</dbReference>
<dbReference type="SMART" id="SM00020">
    <property type="entry name" value="Tryp_SPc"/>
    <property type="match status" value="1"/>
</dbReference>
<dbReference type="AlphaFoldDB" id="A0AAU9F241"/>
<evidence type="ECO:0000256" key="4">
    <source>
        <dbReference type="ARBA" id="ARBA00023145"/>
    </source>
</evidence>
<evidence type="ECO:0000256" key="3">
    <source>
        <dbReference type="ARBA" id="ARBA00022837"/>
    </source>
</evidence>
<keyword evidence="1" id="KW-0479">Metal-binding</keyword>
<evidence type="ECO:0000256" key="1">
    <source>
        <dbReference type="ARBA" id="ARBA00022723"/>
    </source>
</evidence>
<keyword evidence="5" id="KW-1015">Disulfide bond</keyword>
<keyword evidence="2 8" id="KW-0732">Signal</keyword>
<dbReference type="FunFam" id="2.40.10.10:FF:000028">
    <property type="entry name" value="Serine protease easter"/>
    <property type="match status" value="1"/>
</dbReference>
<dbReference type="PROSITE" id="PS50240">
    <property type="entry name" value="TRYPSIN_DOM"/>
    <property type="match status" value="1"/>
</dbReference>
<evidence type="ECO:0000256" key="8">
    <source>
        <dbReference type="SAM" id="SignalP"/>
    </source>
</evidence>
<feature type="domain" description="Peptidase S1" evidence="9">
    <location>
        <begin position="37"/>
        <end position="275"/>
    </location>
</feature>
<dbReference type="InterPro" id="IPR001254">
    <property type="entry name" value="Trypsin_dom"/>
</dbReference>
<evidence type="ECO:0000259" key="9">
    <source>
        <dbReference type="PROSITE" id="PS50240"/>
    </source>
</evidence>
<dbReference type="GO" id="GO:0006508">
    <property type="term" value="P:proteolysis"/>
    <property type="evidence" value="ECO:0007669"/>
    <property type="project" value="InterPro"/>
</dbReference>
<keyword evidence="6" id="KW-0325">Glycoprotein</keyword>
<dbReference type="PANTHER" id="PTHR24256">
    <property type="entry name" value="TRYPTASE-RELATED"/>
    <property type="match status" value="1"/>
</dbReference>
<dbReference type="SUPFAM" id="SSF50494">
    <property type="entry name" value="Trypsin-like serine proteases"/>
    <property type="match status" value="1"/>
</dbReference>
<dbReference type="GO" id="GO:0046872">
    <property type="term" value="F:metal ion binding"/>
    <property type="evidence" value="ECO:0007669"/>
    <property type="project" value="UniProtKB-KW"/>
</dbReference>
<proteinExistence type="inferred from homology"/>
<dbReference type="Gene3D" id="2.40.10.10">
    <property type="entry name" value="Trypsin-like serine proteases"/>
    <property type="match status" value="1"/>
</dbReference>
<comment type="similarity">
    <text evidence="7">Belongs to the peptidase S1 family. CLIP subfamily.</text>
</comment>
<keyword evidence="4" id="KW-0865">Zymogen</keyword>
<dbReference type="Pfam" id="PF00089">
    <property type="entry name" value="Trypsin"/>
    <property type="match status" value="1"/>
</dbReference>
<dbReference type="PROSITE" id="PS00134">
    <property type="entry name" value="TRYPSIN_HIS"/>
    <property type="match status" value="1"/>
</dbReference>
<reference evidence="10 11" key="1">
    <citation type="submission" date="2024-02" db="EMBL/GenBank/DDBJ databases">
        <title>A chromosome-level genome assembly of Drosophila madeirensis, a fruit fly species endemic to Madeira island.</title>
        <authorList>
            <person name="Tomihara K."/>
            <person name="Llopart A."/>
            <person name="Yamamoto D."/>
        </authorList>
    </citation>
    <scope>NUCLEOTIDE SEQUENCE [LARGE SCALE GENOMIC DNA]</scope>
    <source>
        <strain evidence="10 11">RF1</strain>
    </source>
</reference>
<feature type="signal peptide" evidence="8">
    <location>
        <begin position="1"/>
        <end position="20"/>
    </location>
</feature>
<dbReference type="CDD" id="cd00190">
    <property type="entry name" value="Tryp_SPc"/>
    <property type="match status" value="1"/>
</dbReference>
<feature type="chain" id="PRO_5043863211" evidence="8">
    <location>
        <begin position="21"/>
        <end position="276"/>
    </location>
</feature>
<protein>
    <submittedName>
        <fullName evidence="10">Phenoloxidase-activating factor 3-like</fullName>
    </submittedName>
</protein>
<dbReference type="PRINTS" id="PR00722">
    <property type="entry name" value="CHYMOTRYPSIN"/>
</dbReference>
<dbReference type="InterPro" id="IPR009003">
    <property type="entry name" value="Peptidase_S1_PA"/>
</dbReference>
<evidence type="ECO:0000313" key="11">
    <source>
        <dbReference type="Proteomes" id="UP001500889"/>
    </source>
</evidence>
<organism evidence="10 11">
    <name type="scientific">Drosophila madeirensis</name>
    <name type="common">Fruit fly</name>
    <dbReference type="NCBI Taxonomy" id="30013"/>
    <lineage>
        <taxon>Eukaryota</taxon>
        <taxon>Metazoa</taxon>
        <taxon>Ecdysozoa</taxon>
        <taxon>Arthropoda</taxon>
        <taxon>Hexapoda</taxon>
        <taxon>Insecta</taxon>
        <taxon>Pterygota</taxon>
        <taxon>Neoptera</taxon>
        <taxon>Endopterygota</taxon>
        <taxon>Diptera</taxon>
        <taxon>Brachycera</taxon>
        <taxon>Muscomorpha</taxon>
        <taxon>Ephydroidea</taxon>
        <taxon>Drosophilidae</taxon>
        <taxon>Drosophila</taxon>
        <taxon>Sophophora</taxon>
    </lineage>
</organism>
<dbReference type="InterPro" id="IPR051487">
    <property type="entry name" value="Ser/Thr_Proteases_Immune/Dev"/>
</dbReference>
<name>A0AAU9F241_DROMD</name>
<evidence type="ECO:0000256" key="6">
    <source>
        <dbReference type="ARBA" id="ARBA00023180"/>
    </source>
</evidence>
<sequence length="276" mass="30510">MVFRGLLAILGTLFIAFTSTTTLNAVQQCGKLNETQLSNGKLIAELNEHPWIARIEFTDSLGDRQYLCLGALIAPRHVVTAAHCLSYDDTKLSAVVLGDWDSSNNITEQDCSAQGLCAPLPQRIEHQTVAIHPEYTAHKIDNDIAVIELARNVEISDYVQPICLATAEEVSAALHVSGFLRPKSQRTMQRIKMPFKKLPTEECQKKVRHNTIAASNICGISDFHPMSGAALIEAHGEPRRFQLVGIAAAGFNSEPSLHLHTNIRLHLDWIQQNSKM</sequence>